<dbReference type="Gene3D" id="3.40.50.720">
    <property type="entry name" value="NAD(P)-binding Rossmann-like Domain"/>
    <property type="match status" value="1"/>
</dbReference>
<comment type="caution">
    <text evidence="3">The sequence shown here is derived from an EMBL/GenBank/DDBJ whole genome shotgun (WGS) entry which is preliminary data.</text>
</comment>
<protein>
    <submittedName>
        <fullName evidence="3">NAD-dependent epimerase/dehydratase family protein</fullName>
    </submittedName>
</protein>
<keyword evidence="4" id="KW-1185">Reference proteome</keyword>
<evidence type="ECO:0000313" key="4">
    <source>
        <dbReference type="Proteomes" id="UP001521150"/>
    </source>
</evidence>
<evidence type="ECO:0000313" key="3">
    <source>
        <dbReference type="EMBL" id="MCE7003701.1"/>
    </source>
</evidence>
<gene>
    <name evidence="3" type="ORF">LWC34_12815</name>
</gene>
<dbReference type="RefSeq" id="WP_233725271.1">
    <property type="nucleotide sequence ID" value="NZ_JAJVCN010000001.1"/>
</dbReference>
<name>A0ABS8ZAJ0_9PSEU</name>
<dbReference type="Proteomes" id="UP001521150">
    <property type="component" value="Unassembled WGS sequence"/>
</dbReference>
<dbReference type="Pfam" id="PF01370">
    <property type="entry name" value="Epimerase"/>
    <property type="match status" value="1"/>
</dbReference>
<evidence type="ECO:0000256" key="1">
    <source>
        <dbReference type="SAM" id="MobiDB-lite"/>
    </source>
</evidence>
<dbReference type="InterPro" id="IPR051783">
    <property type="entry name" value="NAD(P)-dependent_oxidoreduct"/>
</dbReference>
<reference evidence="3 4" key="1">
    <citation type="submission" date="2021-12" db="EMBL/GenBank/DDBJ databases">
        <title>Genome sequence of Kibdelosporangium philippinense ATCC 49844.</title>
        <authorList>
            <person name="Fedorov E.A."/>
            <person name="Omeragic M."/>
            <person name="Shalygina K.F."/>
            <person name="Maclea K.S."/>
        </authorList>
    </citation>
    <scope>NUCLEOTIDE SEQUENCE [LARGE SCALE GENOMIC DNA]</scope>
    <source>
        <strain evidence="3 4">ATCC 49844</strain>
    </source>
</reference>
<dbReference type="SUPFAM" id="SSF51735">
    <property type="entry name" value="NAD(P)-binding Rossmann-fold domains"/>
    <property type="match status" value="1"/>
</dbReference>
<dbReference type="InterPro" id="IPR036291">
    <property type="entry name" value="NAD(P)-bd_dom_sf"/>
</dbReference>
<dbReference type="InterPro" id="IPR001509">
    <property type="entry name" value="Epimerase_deHydtase"/>
</dbReference>
<feature type="domain" description="NAD-dependent epimerase/dehydratase" evidence="2">
    <location>
        <begin position="6"/>
        <end position="236"/>
    </location>
</feature>
<organism evidence="3 4">
    <name type="scientific">Kibdelosporangium philippinense</name>
    <dbReference type="NCBI Taxonomy" id="211113"/>
    <lineage>
        <taxon>Bacteria</taxon>
        <taxon>Bacillati</taxon>
        <taxon>Actinomycetota</taxon>
        <taxon>Actinomycetes</taxon>
        <taxon>Pseudonocardiales</taxon>
        <taxon>Pseudonocardiaceae</taxon>
        <taxon>Kibdelosporangium</taxon>
    </lineage>
</organism>
<evidence type="ECO:0000259" key="2">
    <source>
        <dbReference type="Pfam" id="PF01370"/>
    </source>
</evidence>
<accession>A0ABS8ZAJ0</accession>
<dbReference type="PANTHER" id="PTHR48079">
    <property type="entry name" value="PROTEIN YEEZ"/>
    <property type="match status" value="1"/>
</dbReference>
<feature type="region of interest" description="Disordered" evidence="1">
    <location>
        <begin position="329"/>
        <end position="351"/>
    </location>
</feature>
<sequence length="351" mass="37655">MTGIRVVVVGATGNVGIGVVRELTAANEVESVVGVARRPPDWSAAKLNWAEADFTTDDLAGLFRGADVVVHLGWLFQPTRRPAVTWANNVTGGRRVFDAVAEAGVPALVYASSVGAYSPGPKDEQVSESWPTDGWPGAAYPSEKAYLERVLDTFELSHPDIRVVRMRPGFIFQTGAASQQRRLFGGPFLPNRLARPGIVPVVPKLPGLVFQVLHTDDAAAAYRAAVLKDVRGAFNIAADPIVDADVLADCLRAKVVNVPARPVRAALAAAWRLHLVPASPGLFDTVLRVPVMDTYRARTELGWTPRYTAKDAIRAFLLGLRHGSGLPTPPLASSVEGGRWHELSTGVGERP</sequence>
<dbReference type="PANTHER" id="PTHR48079:SF6">
    <property type="entry name" value="NAD(P)-BINDING DOMAIN-CONTAINING PROTEIN-RELATED"/>
    <property type="match status" value="1"/>
</dbReference>
<dbReference type="EMBL" id="JAJVCN010000001">
    <property type="protein sequence ID" value="MCE7003701.1"/>
    <property type="molecule type" value="Genomic_DNA"/>
</dbReference>
<proteinExistence type="predicted"/>